<comment type="caution">
    <text evidence="2">The sequence shown here is derived from an EMBL/GenBank/DDBJ whole genome shotgun (WGS) entry which is preliminary data.</text>
</comment>
<dbReference type="EMBL" id="LAZR01052793">
    <property type="protein sequence ID" value="KKK82170.1"/>
    <property type="molecule type" value="Genomic_DNA"/>
</dbReference>
<organism evidence="2">
    <name type="scientific">marine sediment metagenome</name>
    <dbReference type="NCBI Taxonomy" id="412755"/>
    <lineage>
        <taxon>unclassified sequences</taxon>
        <taxon>metagenomes</taxon>
        <taxon>ecological metagenomes</taxon>
    </lineage>
</organism>
<dbReference type="SUPFAM" id="SSF109604">
    <property type="entry name" value="HD-domain/PDEase-like"/>
    <property type="match status" value="1"/>
</dbReference>
<sequence length="175" mass="19083">MDADEPTRCICPLLAEQLLAAMEDVFGSDRQRIDHTRRVLGYAEDILDAQPGPSPEVVVAAAILHDIGIHAAKARHGSSAGPYQEIEGPPIAREIMEVLSIDAGTVEHVCRIIANHHSAADCDTPEFRVIWDADNIVNMAKIADKADRARAIKHIAMVFKTSAGKRLAEQVYRLG</sequence>
<protein>
    <recommendedName>
        <fullName evidence="1">HD/PDEase domain-containing protein</fullName>
    </recommendedName>
</protein>
<dbReference type="InterPro" id="IPR006674">
    <property type="entry name" value="HD_domain"/>
</dbReference>
<dbReference type="InterPro" id="IPR003607">
    <property type="entry name" value="HD/PDEase_dom"/>
</dbReference>
<gene>
    <name evidence="2" type="ORF">LCGC14_2806080</name>
</gene>
<evidence type="ECO:0000259" key="1">
    <source>
        <dbReference type="SMART" id="SM00471"/>
    </source>
</evidence>
<evidence type="ECO:0000313" key="2">
    <source>
        <dbReference type="EMBL" id="KKK82170.1"/>
    </source>
</evidence>
<dbReference type="AlphaFoldDB" id="A0A0F8Z817"/>
<proteinExistence type="predicted"/>
<reference evidence="2" key="1">
    <citation type="journal article" date="2015" name="Nature">
        <title>Complex archaea that bridge the gap between prokaryotes and eukaryotes.</title>
        <authorList>
            <person name="Spang A."/>
            <person name="Saw J.H."/>
            <person name="Jorgensen S.L."/>
            <person name="Zaremba-Niedzwiedzka K."/>
            <person name="Martijn J."/>
            <person name="Lind A.E."/>
            <person name="van Eijk R."/>
            <person name="Schleper C."/>
            <person name="Guy L."/>
            <person name="Ettema T.J."/>
        </authorList>
    </citation>
    <scope>NUCLEOTIDE SEQUENCE</scope>
</reference>
<feature type="domain" description="HD/PDEase" evidence="1">
    <location>
        <begin position="28"/>
        <end position="158"/>
    </location>
</feature>
<name>A0A0F8Z817_9ZZZZ</name>
<dbReference type="SMART" id="SM00471">
    <property type="entry name" value="HDc"/>
    <property type="match status" value="1"/>
</dbReference>
<dbReference type="Gene3D" id="1.10.3210.10">
    <property type="entry name" value="Hypothetical protein af1432"/>
    <property type="match status" value="1"/>
</dbReference>
<accession>A0A0F8Z817</accession>
<dbReference type="CDD" id="cd00077">
    <property type="entry name" value="HDc"/>
    <property type="match status" value="1"/>
</dbReference>
<dbReference type="Pfam" id="PF01966">
    <property type="entry name" value="HD"/>
    <property type="match status" value="1"/>
</dbReference>